<feature type="binding site" evidence="12 16">
    <location>
        <position position="265"/>
    </location>
    <ligand>
        <name>substrate</name>
    </ligand>
</feature>
<feature type="active site" description="Proton acceptor" evidence="12 14">
    <location>
        <position position="329"/>
    </location>
</feature>
<evidence type="ECO:0000256" key="13">
    <source>
        <dbReference type="PIRNR" id="PIRNR000099"/>
    </source>
</evidence>
<comment type="function">
    <text evidence="1 12 13">Catalyzes the sequential NAD-dependent oxidations of L-histidinol to L-histidinaldehyde and then to L-histidine.</text>
</comment>
<evidence type="ECO:0000256" key="18">
    <source>
        <dbReference type="RuleBase" id="RU004175"/>
    </source>
</evidence>
<evidence type="ECO:0000256" key="6">
    <source>
        <dbReference type="ARBA" id="ARBA00022723"/>
    </source>
</evidence>
<feature type="binding site" evidence="12 15">
    <location>
        <position position="214"/>
    </location>
    <ligand>
        <name>NAD(+)</name>
        <dbReference type="ChEBI" id="CHEBI:57540"/>
    </ligand>
</feature>
<evidence type="ECO:0000256" key="14">
    <source>
        <dbReference type="PIRSR" id="PIRSR000099-1"/>
    </source>
</evidence>
<evidence type="ECO:0000256" key="16">
    <source>
        <dbReference type="PIRSR" id="PIRSR000099-3"/>
    </source>
</evidence>
<feature type="binding site" evidence="12 17">
    <location>
        <position position="262"/>
    </location>
    <ligand>
        <name>Zn(2+)</name>
        <dbReference type="ChEBI" id="CHEBI:29105"/>
    </ligand>
</feature>
<feature type="binding site" evidence="12 17">
    <location>
        <position position="265"/>
    </location>
    <ligand>
        <name>Zn(2+)</name>
        <dbReference type="ChEBI" id="CHEBI:29105"/>
    </ligand>
</feature>
<dbReference type="AlphaFoldDB" id="A0AAE9I6I2"/>
<dbReference type="PANTHER" id="PTHR21256:SF2">
    <property type="entry name" value="HISTIDINE BIOSYNTHESIS TRIFUNCTIONAL PROTEIN"/>
    <property type="match status" value="1"/>
</dbReference>
<keyword evidence="8 12" id="KW-0560">Oxidoreductase</keyword>
<dbReference type="FunFam" id="3.40.50.1980:FF:000001">
    <property type="entry name" value="Histidinol dehydrogenase"/>
    <property type="match status" value="1"/>
</dbReference>
<dbReference type="Proteomes" id="UP001056323">
    <property type="component" value="Chromosome"/>
</dbReference>
<evidence type="ECO:0000313" key="20">
    <source>
        <dbReference type="Proteomes" id="UP001056323"/>
    </source>
</evidence>
<evidence type="ECO:0000256" key="7">
    <source>
        <dbReference type="ARBA" id="ARBA00022833"/>
    </source>
</evidence>
<dbReference type="InterPro" id="IPR016161">
    <property type="entry name" value="Ald_DH/histidinol_DH"/>
</dbReference>
<feature type="binding site" evidence="12 15">
    <location>
        <position position="191"/>
    </location>
    <ligand>
        <name>NAD(+)</name>
        <dbReference type="ChEBI" id="CHEBI:57540"/>
    </ligand>
</feature>
<dbReference type="EC" id="1.1.1.23" evidence="4 12"/>
<feature type="binding site" evidence="12 17">
    <location>
        <position position="422"/>
    </location>
    <ligand>
        <name>Zn(2+)</name>
        <dbReference type="ChEBI" id="CHEBI:29105"/>
    </ligand>
</feature>
<dbReference type="Pfam" id="PF00815">
    <property type="entry name" value="Histidinol_dh"/>
    <property type="match status" value="1"/>
</dbReference>
<dbReference type="GO" id="GO:0005829">
    <property type="term" value="C:cytosol"/>
    <property type="evidence" value="ECO:0007669"/>
    <property type="project" value="TreeGrafter"/>
</dbReference>
<evidence type="ECO:0000256" key="15">
    <source>
        <dbReference type="PIRSR" id="PIRSR000099-2"/>
    </source>
</evidence>
<evidence type="ECO:0000256" key="17">
    <source>
        <dbReference type="PIRSR" id="PIRSR000099-4"/>
    </source>
</evidence>
<feature type="binding site" evidence="12 16">
    <location>
        <position position="422"/>
    </location>
    <ligand>
        <name>substrate</name>
    </ligand>
</feature>
<feature type="binding site" evidence="12 16">
    <location>
        <position position="363"/>
    </location>
    <ligand>
        <name>substrate</name>
    </ligand>
</feature>
<name>A0AAE9I6I2_9ENTR</name>
<keyword evidence="10 12" id="KW-0368">Histidine biosynthesis</keyword>
<dbReference type="PRINTS" id="PR00083">
    <property type="entry name" value="HOLDHDRGNASE"/>
</dbReference>
<dbReference type="InterPro" id="IPR022695">
    <property type="entry name" value="Histidinol_DH_monofunct"/>
</dbReference>
<feature type="binding site" evidence="12 16">
    <location>
        <position position="330"/>
    </location>
    <ligand>
        <name>substrate</name>
    </ligand>
</feature>
<comment type="catalytic activity">
    <reaction evidence="11 12 13">
        <text>L-histidinol + 2 NAD(+) + H2O = L-histidine + 2 NADH + 3 H(+)</text>
        <dbReference type="Rhea" id="RHEA:20641"/>
        <dbReference type="ChEBI" id="CHEBI:15377"/>
        <dbReference type="ChEBI" id="CHEBI:15378"/>
        <dbReference type="ChEBI" id="CHEBI:57540"/>
        <dbReference type="ChEBI" id="CHEBI:57595"/>
        <dbReference type="ChEBI" id="CHEBI:57699"/>
        <dbReference type="ChEBI" id="CHEBI:57945"/>
        <dbReference type="EC" id="1.1.1.23"/>
    </reaction>
</comment>
<accession>A0AAE9I6I2</accession>
<dbReference type="NCBIfam" id="TIGR00069">
    <property type="entry name" value="hisD"/>
    <property type="match status" value="1"/>
</dbReference>
<dbReference type="GO" id="GO:0051287">
    <property type="term" value="F:NAD binding"/>
    <property type="evidence" value="ECO:0007669"/>
    <property type="project" value="InterPro"/>
</dbReference>
<evidence type="ECO:0000256" key="5">
    <source>
        <dbReference type="ARBA" id="ARBA00022605"/>
    </source>
</evidence>
<dbReference type="PROSITE" id="PS00611">
    <property type="entry name" value="HISOL_DEHYDROGENASE"/>
    <property type="match status" value="1"/>
</dbReference>
<dbReference type="PIRSF" id="PIRSF000099">
    <property type="entry name" value="Histidinol_dh"/>
    <property type="match status" value="1"/>
</dbReference>
<evidence type="ECO:0000256" key="8">
    <source>
        <dbReference type="ARBA" id="ARBA00023002"/>
    </source>
</evidence>
<dbReference type="HAMAP" id="MF_01024">
    <property type="entry name" value="HisD"/>
    <property type="match status" value="1"/>
</dbReference>
<dbReference type="InterPro" id="IPR001692">
    <property type="entry name" value="Histidinol_DH_CS"/>
</dbReference>
<dbReference type="SUPFAM" id="SSF53720">
    <property type="entry name" value="ALDH-like"/>
    <property type="match status" value="1"/>
</dbReference>
<dbReference type="PANTHER" id="PTHR21256">
    <property type="entry name" value="HISTIDINOL DEHYDROGENASE HDH"/>
    <property type="match status" value="1"/>
</dbReference>
<feature type="binding site" evidence="12 16">
    <location>
        <position position="417"/>
    </location>
    <ligand>
        <name>substrate</name>
    </ligand>
</feature>
<dbReference type="GO" id="GO:0004399">
    <property type="term" value="F:histidinol dehydrogenase activity"/>
    <property type="evidence" value="ECO:0007669"/>
    <property type="project" value="UniProtKB-UniRule"/>
</dbReference>
<dbReference type="EMBL" id="CP097751">
    <property type="protein sequence ID" value="URJ27659.1"/>
    <property type="molecule type" value="Genomic_DNA"/>
</dbReference>
<protein>
    <recommendedName>
        <fullName evidence="4 12">Histidinol dehydrogenase</fullName>
        <shortName evidence="12 13">HDH</shortName>
        <ecNumber evidence="4 12">1.1.1.23</ecNumber>
    </recommendedName>
</protein>
<evidence type="ECO:0000256" key="2">
    <source>
        <dbReference type="ARBA" id="ARBA00004940"/>
    </source>
</evidence>
<comment type="pathway">
    <text evidence="2 12 13">Amino-acid biosynthesis; L-histidine biosynthesis; L-histidine from 5-phospho-alpha-D-ribose 1-diphosphate: step 9/9.</text>
</comment>
<feature type="active site" description="Proton acceptor" evidence="12 14">
    <location>
        <position position="330"/>
    </location>
</feature>
<feature type="binding site" evidence="12 15">
    <location>
        <position position="133"/>
    </location>
    <ligand>
        <name>NAD(+)</name>
        <dbReference type="ChEBI" id="CHEBI:57540"/>
    </ligand>
</feature>
<keyword evidence="7 12" id="KW-0862">Zinc</keyword>
<feature type="binding site" evidence="12 16">
    <location>
        <position position="262"/>
    </location>
    <ligand>
        <name>substrate</name>
    </ligand>
</feature>
<dbReference type="FunFam" id="3.40.50.1980:FF:000002">
    <property type="entry name" value="Histidinol dehydrogenase, chloroplastic"/>
    <property type="match status" value="1"/>
</dbReference>
<feature type="binding site" evidence="12 17">
    <location>
        <position position="363"/>
    </location>
    <ligand>
        <name>Zn(2+)</name>
        <dbReference type="ChEBI" id="CHEBI:29105"/>
    </ligand>
</feature>
<keyword evidence="6 12" id="KW-0479">Metal-binding</keyword>
<evidence type="ECO:0000256" key="9">
    <source>
        <dbReference type="ARBA" id="ARBA00023027"/>
    </source>
</evidence>
<dbReference type="Gene3D" id="1.20.5.1300">
    <property type="match status" value="1"/>
</dbReference>
<dbReference type="KEGG" id="bhb:M9394_00665"/>
<evidence type="ECO:0000256" key="1">
    <source>
        <dbReference type="ARBA" id="ARBA00003850"/>
    </source>
</evidence>
<keyword evidence="5 12" id="KW-0028">Amino-acid biosynthesis</keyword>
<dbReference type="GO" id="GO:0000105">
    <property type="term" value="P:L-histidine biosynthetic process"/>
    <property type="evidence" value="ECO:0007669"/>
    <property type="project" value="UniProtKB-UniRule"/>
</dbReference>
<evidence type="ECO:0000256" key="3">
    <source>
        <dbReference type="ARBA" id="ARBA00010178"/>
    </source>
</evidence>
<evidence type="ECO:0000313" key="19">
    <source>
        <dbReference type="EMBL" id="URJ27659.1"/>
    </source>
</evidence>
<dbReference type="CDD" id="cd06572">
    <property type="entry name" value="Histidinol_dh"/>
    <property type="match status" value="1"/>
</dbReference>
<dbReference type="Gene3D" id="3.40.50.1980">
    <property type="entry name" value="Nitrogenase molybdenum iron protein domain"/>
    <property type="match status" value="2"/>
</dbReference>
<evidence type="ECO:0000256" key="4">
    <source>
        <dbReference type="ARBA" id="ARBA00012965"/>
    </source>
</evidence>
<comment type="similarity">
    <text evidence="3 12 13 18">Belongs to the histidinol dehydrogenase family.</text>
</comment>
<evidence type="ECO:0000256" key="11">
    <source>
        <dbReference type="ARBA" id="ARBA00049489"/>
    </source>
</evidence>
<evidence type="ECO:0000256" key="10">
    <source>
        <dbReference type="ARBA" id="ARBA00023102"/>
    </source>
</evidence>
<reference evidence="19" key="1">
    <citation type="submission" date="2022-05" db="EMBL/GenBank/DDBJ databases">
        <title>Impact of host demography and evolutionary history on endosymbiont molecular evolution: a test in carpenter ants (Genus Camponotus) and their Blochmannia endosymbionts.</title>
        <authorList>
            <person name="Manthey J.D."/>
            <person name="Giron J.C."/>
            <person name="Hruska J.P."/>
        </authorList>
    </citation>
    <scope>NUCLEOTIDE SEQUENCE</scope>
    <source>
        <strain evidence="19">C-049</strain>
    </source>
</reference>
<keyword evidence="9 12" id="KW-0520">NAD</keyword>
<dbReference type="InterPro" id="IPR012131">
    <property type="entry name" value="Hstdl_DH"/>
</dbReference>
<evidence type="ECO:0000256" key="12">
    <source>
        <dbReference type="HAMAP-Rule" id="MF_01024"/>
    </source>
</evidence>
<feature type="binding site" evidence="12 16">
    <location>
        <position position="240"/>
    </location>
    <ligand>
        <name>substrate</name>
    </ligand>
</feature>
<dbReference type="GO" id="GO:0008270">
    <property type="term" value="F:zinc ion binding"/>
    <property type="evidence" value="ECO:0007669"/>
    <property type="project" value="UniProtKB-UniRule"/>
</dbReference>
<comment type="cofactor">
    <cofactor evidence="12 17">
        <name>Zn(2+)</name>
        <dbReference type="ChEBI" id="CHEBI:29105"/>
    </cofactor>
    <text evidence="12 17">Binds 1 zinc ion per subunit.</text>
</comment>
<proteinExistence type="inferred from homology"/>
<sequence>MISHEHPISIYWNDCSKSEQKTLLTRPINNKLNDIYMNVKNILTKVYNEGDRALFKFNFDFDNVQTTQLQIPTEIIMNSGHNLSYEIKQAIHTAMTNITRFHQAQCYSEVIVETLPGVYCQQIIRPLNIVGLYVPGGTAPLLSTVMMLGIPARIAKCKRVILCSPPPIPDVIMYTAQLCGIDEIYQVGGSQAIAAMGFGTESIPKVDKIFGPGNMWVTEAKRQINLAPNGAAIDMLAGPSEILIIADNTANPIFIAADLLSQSEHGPDSHVILITPHSYIAEQTKQELHKQVKILPRNDIIHNVLLNSRMIITNNLMECFSISNSYAPEHLIIQIENASDYLHYITNAGSIFLGNWSPETAGDYASGPNHVLPTYGRAVTTSGLGVIDFQKRMSVQQLTQNGLLQLSSTITTLTQIEQLKAHEYAITHRINYIKEQNERSLLG</sequence>
<organism evidence="19 20">
    <name type="scientific">Candidatus Blochmanniella camponoti</name>
    <dbReference type="NCBI Taxonomy" id="108080"/>
    <lineage>
        <taxon>Bacteria</taxon>
        <taxon>Pseudomonadati</taxon>
        <taxon>Pseudomonadota</taxon>
        <taxon>Gammaproteobacteria</taxon>
        <taxon>Enterobacterales</taxon>
        <taxon>Enterobacteriaceae</taxon>
        <taxon>ant endosymbionts</taxon>
        <taxon>Candidatus Blochmanniella</taxon>
    </lineage>
</organism>
<comment type="subunit">
    <text evidence="12">Homodimer.</text>
</comment>
<dbReference type="RefSeq" id="WP_250247336.1">
    <property type="nucleotide sequence ID" value="NZ_CP097749.1"/>
</dbReference>
<gene>
    <name evidence="12 19" type="primary">hisD</name>
    <name evidence="19" type="ORF">M9394_00665</name>
</gene>